<gene>
    <name evidence="1" type="ORF">Poly21_14550</name>
</gene>
<dbReference type="AlphaFoldDB" id="A0A5C6C429"/>
<evidence type="ECO:0000313" key="1">
    <source>
        <dbReference type="EMBL" id="TWU19283.1"/>
    </source>
</evidence>
<name>A0A5C6C429_9BACT</name>
<proteinExistence type="predicted"/>
<keyword evidence="2" id="KW-1185">Reference proteome</keyword>
<organism evidence="1 2">
    <name type="scientific">Allorhodopirellula heiligendammensis</name>
    <dbReference type="NCBI Taxonomy" id="2714739"/>
    <lineage>
        <taxon>Bacteria</taxon>
        <taxon>Pseudomonadati</taxon>
        <taxon>Planctomycetota</taxon>
        <taxon>Planctomycetia</taxon>
        <taxon>Pirellulales</taxon>
        <taxon>Pirellulaceae</taxon>
        <taxon>Allorhodopirellula</taxon>
    </lineage>
</organism>
<accession>A0A5C6C429</accession>
<reference evidence="1 2" key="1">
    <citation type="journal article" date="2020" name="Antonie Van Leeuwenhoek">
        <title>Rhodopirellula heiligendammensis sp. nov., Rhodopirellula pilleata sp. nov., and Rhodopirellula solitaria sp. nov. isolated from natural or artificial marine surfaces in Northern Germany and California, USA, and emended description of the genus Rhodopirellula.</title>
        <authorList>
            <person name="Kallscheuer N."/>
            <person name="Wiegand S."/>
            <person name="Jogler M."/>
            <person name="Boedeker C."/>
            <person name="Peeters S.H."/>
            <person name="Rast P."/>
            <person name="Heuer A."/>
            <person name="Jetten M.S.M."/>
            <person name="Rohde M."/>
            <person name="Jogler C."/>
        </authorList>
    </citation>
    <scope>NUCLEOTIDE SEQUENCE [LARGE SCALE GENOMIC DNA]</scope>
    <source>
        <strain evidence="1 2">Poly21</strain>
    </source>
</reference>
<dbReference type="Proteomes" id="UP000319908">
    <property type="component" value="Unassembled WGS sequence"/>
</dbReference>
<comment type="caution">
    <text evidence="1">The sequence shown here is derived from an EMBL/GenBank/DDBJ whole genome shotgun (WGS) entry which is preliminary data.</text>
</comment>
<dbReference type="EMBL" id="SJPU01000001">
    <property type="protein sequence ID" value="TWU19283.1"/>
    <property type="molecule type" value="Genomic_DNA"/>
</dbReference>
<protein>
    <submittedName>
        <fullName evidence="1">Uncharacterized protein</fullName>
    </submittedName>
</protein>
<sequence length="76" mass="8056">MTSDSPTDTATTWPPQWIDAFGPMLRFDSSPDSIIERHGPEPAGKLRGFASAIPSAGQPRRTVGAGDRIIPSCATC</sequence>
<evidence type="ECO:0000313" key="2">
    <source>
        <dbReference type="Proteomes" id="UP000319908"/>
    </source>
</evidence>